<feature type="domain" description="DUF4395" evidence="2">
    <location>
        <begin position="2"/>
        <end position="119"/>
    </location>
</feature>
<gene>
    <name evidence="3" type="ORF">PAI11_14250</name>
</gene>
<proteinExistence type="predicted"/>
<keyword evidence="4" id="KW-1185">Reference proteome</keyword>
<feature type="transmembrane region" description="Helical" evidence="1">
    <location>
        <begin position="63"/>
        <end position="84"/>
    </location>
</feature>
<dbReference type="AlphaFoldDB" id="H0E3Q1"/>
<comment type="caution">
    <text evidence="3">The sequence shown here is derived from an EMBL/GenBank/DDBJ whole genome shotgun (WGS) entry which is preliminary data.</text>
</comment>
<organism evidence="3 4">
    <name type="scientific">Patulibacter medicamentivorans</name>
    <dbReference type="NCBI Taxonomy" id="1097667"/>
    <lineage>
        <taxon>Bacteria</taxon>
        <taxon>Bacillati</taxon>
        <taxon>Actinomycetota</taxon>
        <taxon>Thermoleophilia</taxon>
        <taxon>Solirubrobacterales</taxon>
        <taxon>Patulibacteraceae</taxon>
        <taxon>Patulibacter</taxon>
    </lineage>
</organism>
<sequence>MVAIASVVTLATGWHWLLIPIAYGFIARALTGPTLSPLGRFAMNVVAPRLGEPKRVPGPPKRFAQSIGAVVTTAAAIGSLALGWTTFADVLLAMMIVFATLESVFAFCVGCTVFAGLMRLGVIPAETCEACNDIWARYARPDAA</sequence>
<dbReference type="InterPro" id="IPR025508">
    <property type="entry name" value="DUF4395"/>
</dbReference>
<dbReference type="Proteomes" id="UP000005143">
    <property type="component" value="Unassembled WGS sequence"/>
</dbReference>
<reference evidence="3 4" key="1">
    <citation type="journal article" date="2013" name="Biodegradation">
        <title>Quantitative proteomic analysis of ibuprofen-degrading Patulibacter sp. strain I11.</title>
        <authorList>
            <person name="Almeida B."/>
            <person name="Kjeldal H."/>
            <person name="Lolas I."/>
            <person name="Knudsen A.D."/>
            <person name="Carvalho G."/>
            <person name="Nielsen K.L."/>
            <person name="Barreto Crespo M.T."/>
            <person name="Stensballe A."/>
            <person name="Nielsen J.L."/>
        </authorList>
    </citation>
    <scope>NUCLEOTIDE SEQUENCE [LARGE SCALE GENOMIC DNA]</scope>
    <source>
        <strain evidence="3 4">I11</strain>
    </source>
</reference>
<evidence type="ECO:0000259" key="2">
    <source>
        <dbReference type="Pfam" id="PF14340"/>
    </source>
</evidence>
<evidence type="ECO:0000256" key="1">
    <source>
        <dbReference type="SAM" id="Phobius"/>
    </source>
</evidence>
<keyword evidence="1" id="KW-1133">Transmembrane helix</keyword>
<accession>H0E3Q1</accession>
<evidence type="ECO:0000313" key="3">
    <source>
        <dbReference type="EMBL" id="EHN11693.1"/>
    </source>
</evidence>
<protein>
    <recommendedName>
        <fullName evidence="2">DUF4395 domain-containing protein</fullName>
    </recommendedName>
</protein>
<feature type="transmembrane region" description="Helical" evidence="1">
    <location>
        <begin position="90"/>
        <end position="117"/>
    </location>
</feature>
<dbReference type="EMBL" id="AGUD01000078">
    <property type="protein sequence ID" value="EHN11693.1"/>
    <property type="molecule type" value="Genomic_DNA"/>
</dbReference>
<keyword evidence="1" id="KW-0812">Transmembrane</keyword>
<name>H0E3Q1_9ACTN</name>
<dbReference type="PATRIC" id="fig|1097667.3.peg.1415"/>
<keyword evidence="1" id="KW-0472">Membrane</keyword>
<evidence type="ECO:0000313" key="4">
    <source>
        <dbReference type="Proteomes" id="UP000005143"/>
    </source>
</evidence>
<dbReference type="Pfam" id="PF14340">
    <property type="entry name" value="DUF4395"/>
    <property type="match status" value="1"/>
</dbReference>
<feature type="transmembrane region" description="Helical" evidence="1">
    <location>
        <begin position="13"/>
        <end position="31"/>
    </location>
</feature>